<dbReference type="Proteomes" id="UP000217790">
    <property type="component" value="Unassembled WGS sequence"/>
</dbReference>
<dbReference type="InParanoid" id="A0A2H3DGD4"/>
<organism evidence="1 2">
    <name type="scientific">Armillaria gallica</name>
    <name type="common">Bulbous honey fungus</name>
    <name type="synonym">Armillaria bulbosa</name>
    <dbReference type="NCBI Taxonomy" id="47427"/>
    <lineage>
        <taxon>Eukaryota</taxon>
        <taxon>Fungi</taxon>
        <taxon>Dikarya</taxon>
        <taxon>Basidiomycota</taxon>
        <taxon>Agaricomycotina</taxon>
        <taxon>Agaricomycetes</taxon>
        <taxon>Agaricomycetidae</taxon>
        <taxon>Agaricales</taxon>
        <taxon>Marasmiineae</taxon>
        <taxon>Physalacriaceae</taxon>
        <taxon>Armillaria</taxon>
    </lineage>
</organism>
<dbReference type="EMBL" id="KZ293654">
    <property type="protein sequence ID" value="PBK94279.1"/>
    <property type="molecule type" value="Genomic_DNA"/>
</dbReference>
<accession>A0A2H3DGD4</accession>
<dbReference type="AlphaFoldDB" id="A0A2H3DGD4"/>
<gene>
    <name evidence="1" type="ORF">ARMGADRAFT_1029419</name>
</gene>
<name>A0A2H3DGD4_ARMGA</name>
<keyword evidence="2" id="KW-1185">Reference proteome</keyword>
<evidence type="ECO:0000313" key="2">
    <source>
        <dbReference type="Proteomes" id="UP000217790"/>
    </source>
</evidence>
<proteinExistence type="predicted"/>
<sequence length="141" mass="16396">MTSPNLELPVELIGAAVLEFWYSEFSSKDHICMGNIHFQYHAMLNFPLYKASEMLRREFWMGTRVATSMDSDISRFTAIKNLAFFAMVKIEKEHDKGLHVRQVLTEVQIYRVKQMLLKEASCIIKKVMDNTTQRAAAYQIL</sequence>
<evidence type="ECO:0000313" key="1">
    <source>
        <dbReference type="EMBL" id="PBK94279.1"/>
    </source>
</evidence>
<protein>
    <submittedName>
        <fullName evidence="1">Uncharacterized protein</fullName>
    </submittedName>
</protein>
<reference evidence="2" key="1">
    <citation type="journal article" date="2017" name="Nat. Ecol. Evol.">
        <title>Genome expansion and lineage-specific genetic innovations in the forest pathogenic fungi Armillaria.</title>
        <authorList>
            <person name="Sipos G."/>
            <person name="Prasanna A.N."/>
            <person name="Walter M.C."/>
            <person name="O'Connor E."/>
            <person name="Balint B."/>
            <person name="Krizsan K."/>
            <person name="Kiss B."/>
            <person name="Hess J."/>
            <person name="Varga T."/>
            <person name="Slot J."/>
            <person name="Riley R."/>
            <person name="Boka B."/>
            <person name="Rigling D."/>
            <person name="Barry K."/>
            <person name="Lee J."/>
            <person name="Mihaltcheva S."/>
            <person name="LaButti K."/>
            <person name="Lipzen A."/>
            <person name="Waldron R."/>
            <person name="Moloney N.M."/>
            <person name="Sperisen C."/>
            <person name="Kredics L."/>
            <person name="Vagvoelgyi C."/>
            <person name="Patrignani A."/>
            <person name="Fitzpatrick D."/>
            <person name="Nagy I."/>
            <person name="Doyle S."/>
            <person name="Anderson J.B."/>
            <person name="Grigoriev I.V."/>
            <person name="Gueldener U."/>
            <person name="Muensterkoetter M."/>
            <person name="Nagy L.G."/>
        </authorList>
    </citation>
    <scope>NUCLEOTIDE SEQUENCE [LARGE SCALE GENOMIC DNA]</scope>
    <source>
        <strain evidence="2">Ar21-2</strain>
    </source>
</reference>